<dbReference type="EMBL" id="KZ820368">
    <property type="protein sequence ID" value="PWN47684.1"/>
    <property type="molecule type" value="Genomic_DNA"/>
</dbReference>
<accession>A0ACD0NPG5</accession>
<reference evidence="1 2" key="1">
    <citation type="journal article" date="2018" name="Mol. Biol. Evol.">
        <title>Broad Genomic Sampling Reveals a Smut Pathogenic Ancestry of the Fungal Clade Ustilaginomycotina.</title>
        <authorList>
            <person name="Kijpornyongpan T."/>
            <person name="Mondo S.J."/>
            <person name="Barry K."/>
            <person name="Sandor L."/>
            <person name="Lee J."/>
            <person name="Lipzen A."/>
            <person name="Pangilinan J."/>
            <person name="LaButti K."/>
            <person name="Hainaut M."/>
            <person name="Henrissat B."/>
            <person name="Grigoriev I.V."/>
            <person name="Spatafora J.W."/>
            <person name="Aime M.C."/>
        </authorList>
    </citation>
    <scope>NUCLEOTIDE SEQUENCE [LARGE SCALE GENOMIC DNA]</scope>
    <source>
        <strain evidence="1 2">SA 807</strain>
    </source>
</reference>
<proteinExistence type="predicted"/>
<evidence type="ECO:0000313" key="2">
    <source>
        <dbReference type="Proteomes" id="UP000245626"/>
    </source>
</evidence>
<evidence type="ECO:0000313" key="1">
    <source>
        <dbReference type="EMBL" id="PWN47684.1"/>
    </source>
</evidence>
<sequence>MDCCGVMGSKSMDDQVVIRRLYEPLPHPIPVPEPIDSPSYHRKKEKGRQEWEGEERERERGRGEGRRNQESGSKKRSVRYSLCLVCRSCGQGERVCVCGRACVFSSPLLFQPPLALGGSWLRRGWMDRCIV</sequence>
<keyword evidence="2" id="KW-1185">Reference proteome</keyword>
<organism evidence="1 2">
    <name type="scientific">Violaceomyces palustris</name>
    <dbReference type="NCBI Taxonomy" id="1673888"/>
    <lineage>
        <taxon>Eukaryota</taxon>
        <taxon>Fungi</taxon>
        <taxon>Dikarya</taxon>
        <taxon>Basidiomycota</taxon>
        <taxon>Ustilaginomycotina</taxon>
        <taxon>Ustilaginomycetes</taxon>
        <taxon>Violaceomycetales</taxon>
        <taxon>Violaceomycetaceae</taxon>
        <taxon>Violaceomyces</taxon>
    </lineage>
</organism>
<name>A0ACD0NPG5_9BASI</name>
<protein>
    <submittedName>
        <fullName evidence="1">Uncharacterized protein</fullName>
    </submittedName>
</protein>
<dbReference type="Proteomes" id="UP000245626">
    <property type="component" value="Unassembled WGS sequence"/>
</dbReference>
<gene>
    <name evidence="1" type="ORF">IE53DRAFT_236044</name>
</gene>